<feature type="compositionally biased region" description="Basic and acidic residues" evidence="12">
    <location>
        <begin position="629"/>
        <end position="639"/>
    </location>
</feature>
<dbReference type="GO" id="GO:0005524">
    <property type="term" value="F:ATP binding"/>
    <property type="evidence" value="ECO:0007669"/>
    <property type="project" value="UniProtKB-UniRule"/>
</dbReference>
<keyword evidence="11" id="KW-0175">Coiled coil</keyword>
<feature type="domain" description="Doublecortin" evidence="14">
    <location>
        <begin position="48"/>
        <end position="131"/>
    </location>
</feature>
<dbReference type="SMART" id="SM00537">
    <property type="entry name" value="DCX"/>
    <property type="match status" value="2"/>
</dbReference>
<feature type="domain" description="Protein kinase" evidence="13">
    <location>
        <begin position="885"/>
        <end position="1140"/>
    </location>
</feature>
<evidence type="ECO:0000256" key="4">
    <source>
        <dbReference type="ARBA" id="ARBA00022679"/>
    </source>
</evidence>
<evidence type="ECO:0000256" key="8">
    <source>
        <dbReference type="ARBA" id="ARBA00047899"/>
    </source>
</evidence>
<dbReference type="STRING" id="46731.A0A3M6UBT3"/>
<keyword evidence="6" id="KW-0418">Kinase</keyword>
<keyword evidence="7 10" id="KW-0067">ATP-binding</keyword>
<feature type="compositionally biased region" description="Basic residues" evidence="12">
    <location>
        <begin position="642"/>
        <end position="653"/>
    </location>
</feature>
<evidence type="ECO:0000256" key="11">
    <source>
        <dbReference type="SAM" id="Coils"/>
    </source>
</evidence>
<feature type="region of interest" description="Disordered" evidence="12">
    <location>
        <begin position="693"/>
        <end position="731"/>
    </location>
</feature>
<feature type="compositionally biased region" description="Polar residues" evidence="12">
    <location>
        <begin position="654"/>
        <end position="663"/>
    </location>
</feature>
<evidence type="ECO:0000259" key="14">
    <source>
        <dbReference type="PROSITE" id="PS50309"/>
    </source>
</evidence>
<evidence type="ECO:0000256" key="10">
    <source>
        <dbReference type="PROSITE-ProRule" id="PRU10141"/>
    </source>
</evidence>
<dbReference type="InterPro" id="IPR011009">
    <property type="entry name" value="Kinase-like_dom_sf"/>
</dbReference>
<feature type="region of interest" description="Disordered" evidence="12">
    <location>
        <begin position="1579"/>
        <end position="1599"/>
    </location>
</feature>
<dbReference type="InterPro" id="IPR000719">
    <property type="entry name" value="Prot_kinase_dom"/>
</dbReference>
<dbReference type="PROSITE" id="PS00108">
    <property type="entry name" value="PROTEIN_KINASE_ST"/>
    <property type="match status" value="1"/>
</dbReference>
<feature type="compositionally biased region" description="Polar residues" evidence="12">
    <location>
        <begin position="22"/>
        <end position="37"/>
    </location>
</feature>
<feature type="region of interest" description="Disordered" evidence="12">
    <location>
        <begin position="302"/>
        <end position="428"/>
    </location>
</feature>
<keyword evidence="16" id="KW-1185">Reference proteome</keyword>
<dbReference type="FunFam" id="3.30.200.20:FF:000042">
    <property type="entry name" value="Aurora kinase A"/>
    <property type="match status" value="1"/>
</dbReference>
<keyword evidence="3" id="KW-0723">Serine/threonine-protein kinase</keyword>
<feature type="compositionally biased region" description="Polar residues" evidence="12">
    <location>
        <begin position="1400"/>
        <end position="1411"/>
    </location>
</feature>
<feature type="region of interest" description="Disordered" evidence="12">
    <location>
        <begin position="1481"/>
        <end position="1543"/>
    </location>
</feature>
<feature type="compositionally biased region" description="Polar residues" evidence="12">
    <location>
        <begin position="597"/>
        <end position="618"/>
    </location>
</feature>
<feature type="region of interest" description="Disordered" evidence="12">
    <location>
        <begin position="530"/>
        <end position="663"/>
    </location>
</feature>
<evidence type="ECO:0000256" key="2">
    <source>
        <dbReference type="ARBA" id="ARBA00012513"/>
    </source>
</evidence>
<comment type="similarity">
    <text evidence="1">Belongs to the protein kinase superfamily. CAMK Ser/Thr protein kinase family. CaMK subfamily.</text>
</comment>
<evidence type="ECO:0000256" key="3">
    <source>
        <dbReference type="ARBA" id="ARBA00022527"/>
    </source>
</evidence>
<dbReference type="Gene3D" id="3.10.20.230">
    <property type="entry name" value="Doublecortin domain"/>
    <property type="match status" value="2"/>
</dbReference>
<feature type="compositionally biased region" description="Low complexity" evidence="12">
    <location>
        <begin position="1515"/>
        <end position="1526"/>
    </location>
</feature>
<feature type="compositionally biased region" description="Low complexity" evidence="12">
    <location>
        <begin position="321"/>
        <end position="338"/>
    </location>
</feature>
<keyword evidence="5 10" id="KW-0547">Nucleotide-binding</keyword>
<evidence type="ECO:0000313" key="16">
    <source>
        <dbReference type="Proteomes" id="UP000275408"/>
    </source>
</evidence>
<comment type="catalytic activity">
    <reaction evidence="8">
        <text>L-threonyl-[protein] + ATP = O-phospho-L-threonyl-[protein] + ADP + H(+)</text>
        <dbReference type="Rhea" id="RHEA:46608"/>
        <dbReference type="Rhea" id="RHEA-COMP:11060"/>
        <dbReference type="Rhea" id="RHEA-COMP:11605"/>
        <dbReference type="ChEBI" id="CHEBI:15378"/>
        <dbReference type="ChEBI" id="CHEBI:30013"/>
        <dbReference type="ChEBI" id="CHEBI:30616"/>
        <dbReference type="ChEBI" id="CHEBI:61977"/>
        <dbReference type="ChEBI" id="CHEBI:456216"/>
        <dbReference type="EC" id="2.7.11.1"/>
    </reaction>
</comment>
<dbReference type="Gene3D" id="1.10.510.10">
    <property type="entry name" value="Transferase(Phosphotransferase) domain 1"/>
    <property type="match status" value="1"/>
</dbReference>
<dbReference type="SUPFAM" id="SSF89837">
    <property type="entry name" value="Doublecortin (DC)"/>
    <property type="match status" value="2"/>
</dbReference>
<dbReference type="PROSITE" id="PS00107">
    <property type="entry name" value="PROTEIN_KINASE_ATP"/>
    <property type="match status" value="1"/>
</dbReference>
<dbReference type="PROSITE" id="PS50309">
    <property type="entry name" value="DC"/>
    <property type="match status" value="2"/>
</dbReference>
<name>A0A3M6UBT3_POCDA</name>
<evidence type="ECO:0000256" key="1">
    <source>
        <dbReference type="ARBA" id="ARBA00005354"/>
    </source>
</evidence>
<protein>
    <recommendedName>
        <fullName evidence="2">non-specific serine/threonine protein kinase</fullName>
        <ecNumber evidence="2">2.7.11.1</ecNumber>
    </recommendedName>
</protein>
<evidence type="ECO:0000256" key="6">
    <source>
        <dbReference type="ARBA" id="ARBA00022777"/>
    </source>
</evidence>
<dbReference type="PROSITE" id="PS50011">
    <property type="entry name" value="PROTEIN_KINASE_DOM"/>
    <property type="match status" value="1"/>
</dbReference>
<feature type="compositionally biased region" description="Basic and acidic residues" evidence="12">
    <location>
        <begin position="1412"/>
        <end position="1446"/>
    </location>
</feature>
<dbReference type="OrthoDB" id="1738954at2759"/>
<dbReference type="SMART" id="SM00220">
    <property type="entry name" value="S_TKc"/>
    <property type="match status" value="1"/>
</dbReference>
<dbReference type="CDD" id="cd14095">
    <property type="entry name" value="STKc_DCKL"/>
    <property type="match status" value="1"/>
</dbReference>
<feature type="region of interest" description="Disordered" evidence="12">
    <location>
        <begin position="1400"/>
        <end position="1455"/>
    </location>
</feature>
<evidence type="ECO:0000313" key="15">
    <source>
        <dbReference type="EMBL" id="RMX50908.1"/>
    </source>
</evidence>
<keyword evidence="4" id="KW-0808">Transferase</keyword>
<feature type="binding site" evidence="10">
    <location>
        <position position="914"/>
    </location>
    <ligand>
        <name>ATP</name>
        <dbReference type="ChEBI" id="CHEBI:30616"/>
    </ligand>
</feature>
<feature type="compositionally biased region" description="Basic residues" evidence="12">
    <location>
        <begin position="1581"/>
        <end position="1597"/>
    </location>
</feature>
<accession>A0A3M6UBT3</accession>
<comment type="caution">
    <text evidence="15">The sequence shown here is derived from an EMBL/GenBank/DDBJ whole genome shotgun (WGS) entry which is preliminary data.</text>
</comment>
<dbReference type="GO" id="GO:0004674">
    <property type="term" value="F:protein serine/threonine kinase activity"/>
    <property type="evidence" value="ECO:0007669"/>
    <property type="project" value="UniProtKB-KW"/>
</dbReference>
<dbReference type="GO" id="GO:0035556">
    <property type="term" value="P:intracellular signal transduction"/>
    <property type="evidence" value="ECO:0007669"/>
    <property type="project" value="InterPro"/>
</dbReference>
<dbReference type="Pfam" id="PF00069">
    <property type="entry name" value="Pkinase"/>
    <property type="match status" value="1"/>
</dbReference>
<dbReference type="InterPro" id="IPR008271">
    <property type="entry name" value="Ser/Thr_kinase_AS"/>
</dbReference>
<feature type="compositionally biased region" description="Basic and acidic residues" evidence="12">
    <location>
        <begin position="1297"/>
        <end position="1306"/>
    </location>
</feature>
<dbReference type="Proteomes" id="UP000275408">
    <property type="component" value="Unassembled WGS sequence"/>
</dbReference>
<dbReference type="PANTHER" id="PTHR24347">
    <property type="entry name" value="SERINE/THREONINE-PROTEIN KINASE"/>
    <property type="match status" value="1"/>
</dbReference>
<feature type="domain" description="Doublecortin" evidence="14">
    <location>
        <begin position="168"/>
        <end position="250"/>
    </location>
</feature>
<feature type="compositionally biased region" description="Low complexity" evidence="12">
    <location>
        <begin position="698"/>
        <end position="719"/>
    </location>
</feature>
<evidence type="ECO:0000256" key="7">
    <source>
        <dbReference type="ARBA" id="ARBA00022840"/>
    </source>
</evidence>
<gene>
    <name evidence="15" type="ORF">pdam_00016118</name>
</gene>
<dbReference type="InterPro" id="IPR017441">
    <property type="entry name" value="Protein_kinase_ATP_BS"/>
</dbReference>
<feature type="region of interest" description="Disordered" evidence="12">
    <location>
        <begin position="1"/>
        <end position="37"/>
    </location>
</feature>
<organism evidence="15 16">
    <name type="scientific">Pocillopora damicornis</name>
    <name type="common">Cauliflower coral</name>
    <name type="synonym">Millepora damicornis</name>
    <dbReference type="NCBI Taxonomy" id="46731"/>
    <lineage>
        <taxon>Eukaryota</taxon>
        <taxon>Metazoa</taxon>
        <taxon>Cnidaria</taxon>
        <taxon>Anthozoa</taxon>
        <taxon>Hexacorallia</taxon>
        <taxon>Scleractinia</taxon>
        <taxon>Astrocoeniina</taxon>
        <taxon>Pocilloporidae</taxon>
        <taxon>Pocillopora</taxon>
    </lineage>
</organism>
<dbReference type="EC" id="2.7.11.1" evidence="2"/>
<evidence type="ECO:0000256" key="12">
    <source>
        <dbReference type="SAM" id="MobiDB-lite"/>
    </source>
</evidence>
<feature type="coiled-coil region" evidence="11">
    <location>
        <begin position="781"/>
        <end position="812"/>
    </location>
</feature>
<dbReference type="SUPFAM" id="SSF56112">
    <property type="entry name" value="Protein kinase-like (PK-like)"/>
    <property type="match status" value="1"/>
</dbReference>
<dbReference type="FunFam" id="1.10.510.10:FF:000066">
    <property type="entry name" value="Serine/threonine-protein kinase DCLK1 isoform 2"/>
    <property type="match status" value="1"/>
</dbReference>
<dbReference type="Gene3D" id="3.30.200.20">
    <property type="entry name" value="Phosphorylase Kinase, domain 1"/>
    <property type="match status" value="1"/>
</dbReference>
<dbReference type="Pfam" id="PF03607">
    <property type="entry name" value="DCX"/>
    <property type="match status" value="2"/>
</dbReference>
<dbReference type="InterPro" id="IPR003533">
    <property type="entry name" value="Doublecortin_dom"/>
</dbReference>
<evidence type="ECO:0000256" key="5">
    <source>
        <dbReference type="ARBA" id="ARBA00022741"/>
    </source>
</evidence>
<dbReference type="InterPro" id="IPR036572">
    <property type="entry name" value="Doublecortin_dom_sf"/>
</dbReference>
<sequence length="1650" mass="185864">MENGMMNGDHDRSRSPSPGLVRSNSRNASSKEINRTSLLRRNQSLSAKQIRFYRNGDRFFCGLKLAVSPERYKEFDALLAELSNKLELSTGAVRYIFNAETGQMITDVNELQYGASYVCSSTNVFKEVDAGYGNMKPSWSLAHHKKEAPPTSSSVHLIDGTRDFIKPKLVTVIKNGKPPQKKVTMLLNAKTAINLEQVLDHLSSKGTLGKVDKLHTVDGKQIRELRHLFGDDTMFVALQSNEKFPDEGFDVDVQSFRPRWRHAPVTEFYSYIPGLRPEPPPPEKKFTVHLHCILAASMSNLTTPRPVPVRTRSVSPRPTYTRKSYTPSPKPTPKLSGSFEARRPKSAIGVPSEFSRKPLTPTPVKGSTSLRPAKKHTGSDKPAPIKPKAGSDKPVAIRGRPRNAERPPMPFQRNLSPESSDSEDDTGRNGYYIYIYNEKMNKSQGHNEGKPTASVRPMKFSREEKDADEIEPKDPSILIQEGALIFLKLIMVQFRSNPNFCSALKTKHFEIPTSFELFLESEKITPYRDLKRPAGLKRSSSLRTPRGRRDSGSNDTGGSHTPSRDRQVRRSASVKSAGKERGMSPGPPARVNGHSPRATSAKSPNGSSGRRTPNSSYAHPNEELYPAHVFEKESPDSAWRKGAPKKVIRKPKTKTNPPSSDKFYSTVWLSDYESEPDKKLELMGNRGTVALSSHATTPYSSQPTSPLSSQASSPFSSRPNTPSLFSKFEDEDSGLHSEIDKSYDEAIGLRKKLHRTLSLPDAELNQLCAKDLQDRFTTLQLEQENRELKKLTVELQAALEKLEERVNCLRSIEHDSLDEASSLAETHPHISEIHIDSKVSVENYHYDHKIPQSNELPQTLRKRSKITAKDPKKTKRERISVHGFYRIGKVIGDGNFAVVRECKNRKTNKEYALKIISKAKVKGKEHMVENEISILRRVKHKNIVELIEEYETPKEIFLVMELVKGGDLFEAIVKATKYTEKDASHMVRDLAAALHYLHSMNVVHRDIKPENLLVVNYSDNRKSLKLADFGLATEVKSPMFLVCGTPTYVAPEILDETGYGLKVDIWAAGVITYILLCGFPPFRSPDQDELFDLILAGEFEYLSPFWDDISDSAKDLINHMLVVDDNKRFSALQVLNHSWIKGHTTGDKDIHNNLKMEITRNFDPRRRLRGAAIAVQTVNYFSKKAQSNSKRRSFQTDNQRLIESKKVVFSDEVLNMPSQPSSAHDVHHGSDSRLHFYENAWQNIESLTGGDLPYRHVSSPDIHSPKTQLEISDLVLNAVSEQSVLPQQAKHSFGWSENRRKPDLKTKCSPSLQNDSLSLNSDHRIHDSCEDCGVRQRKRSHSARVEHKDGTPIDKFNIPQITKTDSVNLWQFVERDLVLKPALIDENVVGSKGEKANLSLDSASAEQTQDSLETKIPDQSEKKKSDYLKVSQKGRENPRSKGPQKDHVRRKALSPLSRNIIRKDFHKATDSLNIIMDEPEQLKSVKTNTPQKRPSVRTPANYVPAWKRPLGQAKSPGGSPTPQSPQRKAKNGTIGNPPTAQGKCKVNALEKLSKSLQDGRKLAVGESYQDLSPAVKENHPVHHRYPDRHSSHAKQRPKSLNFEIFFSEQEEINRTDDEKIENLNGEFIKDEAVIQYHAESSNLSQEEEKE</sequence>
<feature type="region of interest" description="Disordered" evidence="12">
    <location>
        <begin position="1287"/>
        <end position="1312"/>
    </location>
</feature>
<proteinExistence type="inferred from homology"/>
<comment type="catalytic activity">
    <reaction evidence="9">
        <text>L-seryl-[protein] + ATP = O-phospho-L-seryl-[protein] + ADP + H(+)</text>
        <dbReference type="Rhea" id="RHEA:17989"/>
        <dbReference type="Rhea" id="RHEA-COMP:9863"/>
        <dbReference type="Rhea" id="RHEA-COMP:11604"/>
        <dbReference type="ChEBI" id="CHEBI:15378"/>
        <dbReference type="ChEBI" id="CHEBI:29999"/>
        <dbReference type="ChEBI" id="CHEBI:30616"/>
        <dbReference type="ChEBI" id="CHEBI:83421"/>
        <dbReference type="ChEBI" id="CHEBI:456216"/>
        <dbReference type="EC" id="2.7.11.1"/>
    </reaction>
</comment>
<dbReference type="EMBL" id="RCHS01001883">
    <property type="protein sequence ID" value="RMX50908.1"/>
    <property type="molecule type" value="Genomic_DNA"/>
</dbReference>
<reference evidence="15 16" key="1">
    <citation type="journal article" date="2018" name="Sci. Rep.">
        <title>Comparative analysis of the Pocillopora damicornis genome highlights role of immune system in coral evolution.</title>
        <authorList>
            <person name="Cunning R."/>
            <person name="Bay R.A."/>
            <person name="Gillette P."/>
            <person name="Baker A.C."/>
            <person name="Traylor-Knowles N."/>
        </authorList>
    </citation>
    <scope>NUCLEOTIDE SEQUENCE [LARGE SCALE GENOMIC DNA]</scope>
    <source>
        <strain evidence="15">RSMAS</strain>
        <tissue evidence="15">Whole animal</tissue>
    </source>
</reference>
<evidence type="ECO:0000259" key="13">
    <source>
        <dbReference type="PROSITE" id="PS50011"/>
    </source>
</evidence>
<evidence type="ECO:0000256" key="9">
    <source>
        <dbReference type="ARBA" id="ARBA00048679"/>
    </source>
</evidence>